<dbReference type="STRING" id="526218.Sterm_0724"/>
<protein>
    <recommendedName>
        <fullName evidence="3">Lipoprotein</fullName>
    </recommendedName>
</protein>
<accession>D1AQ18</accession>
<organism evidence="1 2">
    <name type="scientific">Sebaldella termitidis (strain ATCC 33386 / NCTC 11300)</name>
    <dbReference type="NCBI Taxonomy" id="526218"/>
    <lineage>
        <taxon>Bacteria</taxon>
        <taxon>Fusobacteriati</taxon>
        <taxon>Fusobacteriota</taxon>
        <taxon>Fusobacteriia</taxon>
        <taxon>Fusobacteriales</taxon>
        <taxon>Leptotrichiaceae</taxon>
        <taxon>Sebaldella</taxon>
    </lineage>
</organism>
<reference evidence="2" key="1">
    <citation type="submission" date="2009-09" db="EMBL/GenBank/DDBJ databases">
        <title>The complete chromosome of Sebaldella termitidis ATCC 33386.</title>
        <authorList>
            <consortium name="US DOE Joint Genome Institute (JGI-PGF)"/>
            <person name="Lucas S."/>
            <person name="Copeland A."/>
            <person name="Lapidus A."/>
            <person name="Glavina del Rio T."/>
            <person name="Dalin E."/>
            <person name="Tice H."/>
            <person name="Bruce D."/>
            <person name="Goodwin L."/>
            <person name="Pitluck S."/>
            <person name="Kyrpides N."/>
            <person name="Mavromatis K."/>
            <person name="Ivanova N."/>
            <person name="Mikhailova N."/>
            <person name="Sims D."/>
            <person name="Meincke L."/>
            <person name="Brettin T."/>
            <person name="Detter J.C."/>
            <person name="Han C."/>
            <person name="Larimer F."/>
            <person name="Land M."/>
            <person name="Hauser L."/>
            <person name="Markowitz V."/>
            <person name="Cheng J.F."/>
            <person name="Hugenholtz P."/>
            <person name="Woyke T."/>
            <person name="Wu D."/>
            <person name="Eisen J.A."/>
        </authorList>
    </citation>
    <scope>NUCLEOTIDE SEQUENCE [LARGE SCALE GENOMIC DNA]</scope>
    <source>
        <strain evidence="2">ATCC 33386 / NCTC 11300</strain>
    </source>
</reference>
<keyword evidence="2" id="KW-1185">Reference proteome</keyword>
<dbReference type="AlphaFoldDB" id="D1AQ18"/>
<gene>
    <name evidence="1" type="ordered locus">Sterm_0724</name>
</gene>
<sequence>MKKIFLSAIALLIITACTSGETKRTIDDTKERVKNTEQYLWENQVVE</sequence>
<proteinExistence type="predicted"/>
<evidence type="ECO:0000313" key="2">
    <source>
        <dbReference type="Proteomes" id="UP000000845"/>
    </source>
</evidence>
<reference evidence="1 2" key="2">
    <citation type="journal article" date="2010" name="Stand. Genomic Sci.">
        <title>Complete genome sequence of Sebaldella termitidis type strain (NCTC 11300).</title>
        <authorList>
            <person name="Harmon-Smith M."/>
            <person name="Celia L."/>
            <person name="Chertkov O."/>
            <person name="Lapidus A."/>
            <person name="Copeland A."/>
            <person name="Glavina Del Rio T."/>
            <person name="Nolan M."/>
            <person name="Lucas S."/>
            <person name="Tice H."/>
            <person name="Cheng J.F."/>
            <person name="Han C."/>
            <person name="Detter J.C."/>
            <person name="Bruce D."/>
            <person name="Goodwin L."/>
            <person name="Pitluck S."/>
            <person name="Pati A."/>
            <person name="Liolios K."/>
            <person name="Ivanova N."/>
            <person name="Mavromatis K."/>
            <person name="Mikhailova N."/>
            <person name="Chen A."/>
            <person name="Palaniappan K."/>
            <person name="Land M."/>
            <person name="Hauser L."/>
            <person name="Chang Y.J."/>
            <person name="Jeffries C.D."/>
            <person name="Brettin T."/>
            <person name="Goker M."/>
            <person name="Beck B."/>
            <person name="Bristow J."/>
            <person name="Eisen J.A."/>
            <person name="Markowitz V."/>
            <person name="Hugenholtz P."/>
            <person name="Kyrpides N.C."/>
            <person name="Klenk H.P."/>
            <person name="Chen F."/>
        </authorList>
    </citation>
    <scope>NUCLEOTIDE SEQUENCE [LARGE SCALE GENOMIC DNA]</scope>
    <source>
        <strain evidence="2">ATCC 33386 / NCTC 11300</strain>
    </source>
</reference>
<evidence type="ECO:0008006" key="3">
    <source>
        <dbReference type="Google" id="ProtNLM"/>
    </source>
</evidence>
<evidence type="ECO:0000313" key="1">
    <source>
        <dbReference type="EMBL" id="ACZ07596.1"/>
    </source>
</evidence>
<dbReference type="RefSeq" id="WP_012860192.1">
    <property type="nucleotide sequence ID" value="NC_013517.1"/>
</dbReference>
<dbReference type="PROSITE" id="PS51257">
    <property type="entry name" value="PROKAR_LIPOPROTEIN"/>
    <property type="match status" value="1"/>
</dbReference>
<dbReference type="EMBL" id="CP001739">
    <property type="protein sequence ID" value="ACZ07596.1"/>
    <property type="molecule type" value="Genomic_DNA"/>
</dbReference>
<dbReference type="Proteomes" id="UP000000845">
    <property type="component" value="Chromosome"/>
</dbReference>
<name>D1AQ18_SEBTE</name>
<dbReference type="HOGENOM" id="CLU_3188867_0_0_0"/>
<dbReference type="KEGG" id="str:Sterm_0724"/>